<keyword evidence="2" id="KW-1185">Reference proteome</keyword>
<name>A0AAV2EHL2_9ROSI</name>
<dbReference type="EMBL" id="OZ034817">
    <property type="protein sequence ID" value="CAL1385015.1"/>
    <property type="molecule type" value="Genomic_DNA"/>
</dbReference>
<reference evidence="1 2" key="1">
    <citation type="submission" date="2024-04" db="EMBL/GenBank/DDBJ databases">
        <authorList>
            <person name="Fracassetti M."/>
        </authorList>
    </citation>
    <scope>NUCLEOTIDE SEQUENCE [LARGE SCALE GENOMIC DNA]</scope>
</reference>
<proteinExistence type="predicted"/>
<evidence type="ECO:0000313" key="2">
    <source>
        <dbReference type="Proteomes" id="UP001497516"/>
    </source>
</evidence>
<gene>
    <name evidence="1" type="ORF">LTRI10_LOCUS26180</name>
</gene>
<sequence>MDMIQELCRLVKEGHKLTVSLWCWYVALVWEDRCNRVFTAVRSSTELLMQIKQEVAYYSHGNPNFSLVLTSSPVYSVNYLSLIPS</sequence>
<protein>
    <submittedName>
        <fullName evidence="1">Uncharacterized protein</fullName>
    </submittedName>
</protein>
<organism evidence="1 2">
    <name type="scientific">Linum trigynum</name>
    <dbReference type="NCBI Taxonomy" id="586398"/>
    <lineage>
        <taxon>Eukaryota</taxon>
        <taxon>Viridiplantae</taxon>
        <taxon>Streptophyta</taxon>
        <taxon>Embryophyta</taxon>
        <taxon>Tracheophyta</taxon>
        <taxon>Spermatophyta</taxon>
        <taxon>Magnoliopsida</taxon>
        <taxon>eudicotyledons</taxon>
        <taxon>Gunneridae</taxon>
        <taxon>Pentapetalae</taxon>
        <taxon>rosids</taxon>
        <taxon>fabids</taxon>
        <taxon>Malpighiales</taxon>
        <taxon>Linaceae</taxon>
        <taxon>Linum</taxon>
    </lineage>
</organism>
<evidence type="ECO:0000313" key="1">
    <source>
        <dbReference type="EMBL" id="CAL1385015.1"/>
    </source>
</evidence>
<dbReference type="Proteomes" id="UP001497516">
    <property type="component" value="Chromosome 4"/>
</dbReference>
<accession>A0AAV2EHL2</accession>
<dbReference type="AlphaFoldDB" id="A0AAV2EHL2"/>